<comment type="caution">
    <text evidence="1">The sequence shown here is derived from an EMBL/GenBank/DDBJ whole genome shotgun (WGS) entry which is preliminary data.</text>
</comment>
<evidence type="ECO:0000313" key="2">
    <source>
        <dbReference type="EMBL" id="TEA07332.1"/>
    </source>
</evidence>
<evidence type="ECO:0000313" key="4">
    <source>
        <dbReference type="Proteomes" id="UP000295685"/>
    </source>
</evidence>
<sequence>MKCPVCKRYADVTLSGNVMWHKDGIGKRCEMVGHPYPVESQRVEAA</sequence>
<dbReference type="EMBL" id="PECK01000008">
    <property type="protein sequence ID" value="TDZ92102.1"/>
    <property type="molecule type" value="Genomic_DNA"/>
</dbReference>
<dbReference type="Proteomes" id="UP000294844">
    <property type="component" value="Unassembled WGS sequence"/>
</dbReference>
<evidence type="ECO:0000313" key="3">
    <source>
        <dbReference type="Proteomes" id="UP000294844"/>
    </source>
</evidence>
<name>A0A4R8SBZ4_9MYCO</name>
<gene>
    <name evidence="2" type="ORF">CCUG60883_01365</name>
    <name evidence="1" type="ORF">CCUG60885_04216</name>
</gene>
<dbReference type="Proteomes" id="UP000295685">
    <property type="component" value="Unassembled WGS sequence"/>
</dbReference>
<dbReference type="EMBL" id="PECM01000005">
    <property type="protein sequence ID" value="TEA07332.1"/>
    <property type="molecule type" value="Genomic_DNA"/>
</dbReference>
<proteinExistence type="predicted"/>
<dbReference type="AlphaFoldDB" id="A0A4R8SBZ4"/>
<keyword evidence="3" id="KW-1185">Reference proteome</keyword>
<evidence type="ECO:0000313" key="1">
    <source>
        <dbReference type="EMBL" id="TDZ92102.1"/>
    </source>
</evidence>
<reference evidence="3 4" key="1">
    <citation type="journal article" date="2019" name="Sci. Rep.">
        <title>Extended insight into the Mycobacterium chelonae-abscessus complex through whole genome sequencing of Mycobacterium salmoniphilum outbreak and Mycobacterium salmoniphilum-like strains.</title>
        <authorList>
            <person name="Behra P.R.K."/>
            <person name="Das S."/>
            <person name="Pettersson B.M.F."/>
            <person name="Shirreff L."/>
            <person name="DuCote T."/>
            <person name="Jacobsson K.G."/>
            <person name="Ennis D.G."/>
            <person name="Kirsebom L.A."/>
        </authorList>
    </citation>
    <scope>NUCLEOTIDE SEQUENCE [LARGE SCALE GENOMIC DNA]</scope>
    <source>
        <strain evidence="2 3">CCUG 60883</strain>
        <strain evidence="1 4">CCUG 60885</strain>
    </source>
</reference>
<organism evidence="1 4">
    <name type="scientific">Mycobacteroides salmoniphilum</name>
    <dbReference type="NCBI Taxonomy" id="404941"/>
    <lineage>
        <taxon>Bacteria</taxon>
        <taxon>Bacillati</taxon>
        <taxon>Actinomycetota</taxon>
        <taxon>Actinomycetes</taxon>
        <taxon>Mycobacteriales</taxon>
        <taxon>Mycobacteriaceae</taxon>
        <taxon>Mycobacteroides</taxon>
    </lineage>
</organism>
<accession>A0A4R8SBZ4</accession>
<protein>
    <submittedName>
        <fullName evidence="1">Uncharacterized protein</fullName>
    </submittedName>
</protein>